<evidence type="ECO:0000256" key="6">
    <source>
        <dbReference type="ARBA" id="ARBA00022741"/>
    </source>
</evidence>
<proteinExistence type="inferred from homology"/>
<evidence type="ECO:0000313" key="15">
    <source>
        <dbReference type="Proteomes" id="UP000436088"/>
    </source>
</evidence>
<keyword evidence="9" id="KW-0464">Manganese</keyword>
<evidence type="ECO:0000256" key="8">
    <source>
        <dbReference type="ARBA" id="ARBA00022840"/>
    </source>
</evidence>
<keyword evidence="15" id="KW-1185">Reference proteome</keyword>
<evidence type="ECO:0000256" key="3">
    <source>
        <dbReference type="ARBA" id="ARBA00012513"/>
    </source>
</evidence>
<dbReference type="InterPro" id="IPR011009">
    <property type="entry name" value="Kinase-like_dom_sf"/>
</dbReference>
<comment type="caution">
    <text evidence="14">The sequence shown here is derived from an EMBL/GenBank/DDBJ whole genome shotgun (WGS) entry which is preliminary data.</text>
</comment>
<dbReference type="Gene3D" id="3.30.310.80">
    <property type="entry name" value="Kinase associated domain 1, KA1"/>
    <property type="match status" value="1"/>
</dbReference>
<gene>
    <name evidence="14" type="ORF">F3Y22_tig00117026pilonHSYRG00139</name>
</gene>
<evidence type="ECO:0000256" key="10">
    <source>
        <dbReference type="ARBA" id="ARBA00047899"/>
    </source>
</evidence>
<dbReference type="SMART" id="SM00220">
    <property type="entry name" value="S_TKc"/>
    <property type="match status" value="1"/>
</dbReference>
<dbReference type="Pfam" id="PF03822">
    <property type="entry name" value="NAF"/>
    <property type="match status" value="1"/>
</dbReference>
<dbReference type="InterPro" id="IPR008271">
    <property type="entry name" value="Ser/Thr_kinase_AS"/>
</dbReference>
<evidence type="ECO:0000313" key="14">
    <source>
        <dbReference type="EMBL" id="KAE8655536.1"/>
    </source>
</evidence>
<evidence type="ECO:0000256" key="4">
    <source>
        <dbReference type="ARBA" id="ARBA00022527"/>
    </source>
</evidence>
<dbReference type="PANTHER" id="PTHR43895:SF79">
    <property type="entry name" value="NON-SPECIFIC SERINE_THREONINE PROTEIN KINASE"/>
    <property type="match status" value="1"/>
</dbReference>
<evidence type="ECO:0000259" key="13">
    <source>
        <dbReference type="PROSITE" id="PS50816"/>
    </source>
</evidence>
<evidence type="ECO:0000256" key="9">
    <source>
        <dbReference type="ARBA" id="ARBA00023211"/>
    </source>
</evidence>
<dbReference type="Pfam" id="PF00069">
    <property type="entry name" value="Pkinase"/>
    <property type="match status" value="1"/>
</dbReference>
<dbReference type="EC" id="2.7.11.1" evidence="3"/>
<keyword evidence="5" id="KW-0808">Transferase</keyword>
<evidence type="ECO:0000256" key="7">
    <source>
        <dbReference type="ARBA" id="ARBA00022777"/>
    </source>
</evidence>
<evidence type="ECO:0000256" key="1">
    <source>
        <dbReference type="ARBA" id="ARBA00001936"/>
    </source>
</evidence>
<keyword evidence="7" id="KW-0418">Kinase</keyword>
<dbReference type="InterPro" id="IPR004041">
    <property type="entry name" value="NAF_dom"/>
</dbReference>
<evidence type="ECO:0000256" key="5">
    <source>
        <dbReference type="ARBA" id="ARBA00022679"/>
    </source>
</evidence>
<dbReference type="AlphaFoldDB" id="A0A6A2X0Z8"/>
<dbReference type="GO" id="GO:0007165">
    <property type="term" value="P:signal transduction"/>
    <property type="evidence" value="ECO:0007669"/>
    <property type="project" value="InterPro"/>
</dbReference>
<dbReference type="EMBL" id="VEPZ02001778">
    <property type="protein sequence ID" value="KAE8655536.1"/>
    <property type="molecule type" value="Genomic_DNA"/>
</dbReference>
<dbReference type="PROSITE" id="PS50011">
    <property type="entry name" value="PROTEIN_KINASE_DOM"/>
    <property type="match status" value="1"/>
</dbReference>
<comment type="catalytic activity">
    <reaction evidence="11">
        <text>L-seryl-[protein] + ATP = O-phospho-L-seryl-[protein] + ADP + H(+)</text>
        <dbReference type="Rhea" id="RHEA:17989"/>
        <dbReference type="Rhea" id="RHEA-COMP:9863"/>
        <dbReference type="Rhea" id="RHEA-COMP:11604"/>
        <dbReference type="ChEBI" id="CHEBI:15378"/>
        <dbReference type="ChEBI" id="CHEBI:29999"/>
        <dbReference type="ChEBI" id="CHEBI:30616"/>
        <dbReference type="ChEBI" id="CHEBI:83421"/>
        <dbReference type="ChEBI" id="CHEBI:456216"/>
        <dbReference type="EC" id="2.7.11.1"/>
    </reaction>
</comment>
<dbReference type="Proteomes" id="UP000436088">
    <property type="component" value="Unassembled WGS sequence"/>
</dbReference>
<accession>A0A6A2X0Z8</accession>
<keyword evidence="8" id="KW-0067">ATP-binding</keyword>
<dbReference type="InterPro" id="IPR018451">
    <property type="entry name" value="NAF/FISL_domain"/>
</dbReference>
<dbReference type="GO" id="GO:0004674">
    <property type="term" value="F:protein serine/threonine kinase activity"/>
    <property type="evidence" value="ECO:0007669"/>
    <property type="project" value="UniProtKB-KW"/>
</dbReference>
<dbReference type="SUPFAM" id="SSF56112">
    <property type="entry name" value="Protein kinase-like (PK-like)"/>
    <property type="match status" value="1"/>
</dbReference>
<organism evidence="14 15">
    <name type="scientific">Hibiscus syriacus</name>
    <name type="common">Rose of Sharon</name>
    <dbReference type="NCBI Taxonomy" id="106335"/>
    <lineage>
        <taxon>Eukaryota</taxon>
        <taxon>Viridiplantae</taxon>
        <taxon>Streptophyta</taxon>
        <taxon>Embryophyta</taxon>
        <taxon>Tracheophyta</taxon>
        <taxon>Spermatophyta</taxon>
        <taxon>Magnoliopsida</taxon>
        <taxon>eudicotyledons</taxon>
        <taxon>Gunneridae</taxon>
        <taxon>Pentapetalae</taxon>
        <taxon>rosids</taxon>
        <taxon>malvids</taxon>
        <taxon>Malvales</taxon>
        <taxon>Malvaceae</taxon>
        <taxon>Malvoideae</taxon>
        <taxon>Hibiscus</taxon>
    </lineage>
</organism>
<dbReference type="CDD" id="cd12195">
    <property type="entry name" value="CIPK_C"/>
    <property type="match status" value="1"/>
</dbReference>
<evidence type="ECO:0000259" key="12">
    <source>
        <dbReference type="PROSITE" id="PS50011"/>
    </source>
</evidence>
<dbReference type="FunFam" id="3.30.310.80:FF:000005">
    <property type="entry name" value="Non-specific serine/threonine protein kinase"/>
    <property type="match status" value="1"/>
</dbReference>
<dbReference type="PROSITE" id="PS50816">
    <property type="entry name" value="NAF"/>
    <property type="match status" value="1"/>
</dbReference>
<feature type="domain" description="Protein kinase" evidence="12">
    <location>
        <begin position="72"/>
        <end position="332"/>
    </location>
</feature>
<dbReference type="Gene3D" id="1.10.510.10">
    <property type="entry name" value="Transferase(Phosphotransferase) domain 1"/>
    <property type="match status" value="1"/>
</dbReference>
<dbReference type="PANTHER" id="PTHR43895">
    <property type="entry name" value="CALCIUM/CALMODULIN-DEPENDENT PROTEIN KINASE KINASE-RELATED"/>
    <property type="match status" value="1"/>
</dbReference>
<comment type="similarity">
    <text evidence="2">Belongs to the protein kinase superfamily. CAMK Ser/Thr protein kinase family. SNF1 subfamily.</text>
</comment>
<dbReference type="Gene3D" id="3.30.200.20">
    <property type="entry name" value="Phosphorylase Kinase, domain 1"/>
    <property type="match status" value="1"/>
</dbReference>
<sequence length="332" mass="37368">MYLLSENTLSKLYKHGSGLKLSSFVLYVVGRTTNSAILLGIQVLNRSEDNIAVLLNYVVENGLKLYRMESKGKVLMHKYEFGCGKVYYAKHIKTGQSVAIKVIEKEKVQKVGMRDQTKTEILSMSLVKHPNILEVGTLREANGKLIEDIARKYFQQLISAVDFFHSRGVYHRDFKPENLLLDKNGTPKKGCDGAKSDIWSCGVILFVLLAALEAKNHKDNFPKLNAFDIIKLSSGLDLSGLFTETDDEKKKEVHYTSVHSASDIASKLKDTAQQLKFKIKKEDGELLKIEKSRRGRKGSLVIDAELFEVTPSFHLVEMKKCSGDSLEYKSTL</sequence>
<feature type="domain" description="NAF" evidence="13">
    <location>
        <begin position="219"/>
        <end position="243"/>
    </location>
</feature>
<evidence type="ECO:0000256" key="2">
    <source>
        <dbReference type="ARBA" id="ARBA00006234"/>
    </source>
</evidence>
<keyword evidence="6" id="KW-0547">Nucleotide-binding</keyword>
<dbReference type="GO" id="GO:0005524">
    <property type="term" value="F:ATP binding"/>
    <property type="evidence" value="ECO:0007669"/>
    <property type="project" value="UniProtKB-KW"/>
</dbReference>
<reference evidence="14" key="1">
    <citation type="submission" date="2019-09" db="EMBL/GenBank/DDBJ databases">
        <title>Draft genome information of white flower Hibiscus syriacus.</title>
        <authorList>
            <person name="Kim Y.-M."/>
        </authorList>
    </citation>
    <scope>NUCLEOTIDE SEQUENCE [LARGE SCALE GENOMIC DNA]</scope>
    <source>
        <strain evidence="14">YM2019G1</strain>
    </source>
</reference>
<evidence type="ECO:0000256" key="11">
    <source>
        <dbReference type="ARBA" id="ARBA00048679"/>
    </source>
</evidence>
<comment type="cofactor">
    <cofactor evidence="1">
        <name>Mn(2+)</name>
        <dbReference type="ChEBI" id="CHEBI:29035"/>
    </cofactor>
</comment>
<keyword evidence="4" id="KW-0723">Serine/threonine-protein kinase</keyword>
<dbReference type="InterPro" id="IPR000719">
    <property type="entry name" value="Prot_kinase_dom"/>
</dbReference>
<comment type="catalytic activity">
    <reaction evidence="10">
        <text>L-threonyl-[protein] + ATP = O-phospho-L-threonyl-[protein] + ADP + H(+)</text>
        <dbReference type="Rhea" id="RHEA:46608"/>
        <dbReference type="Rhea" id="RHEA-COMP:11060"/>
        <dbReference type="Rhea" id="RHEA-COMP:11605"/>
        <dbReference type="ChEBI" id="CHEBI:15378"/>
        <dbReference type="ChEBI" id="CHEBI:30013"/>
        <dbReference type="ChEBI" id="CHEBI:30616"/>
        <dbReference type="ChEBI" id="CHEBI:61977"/>
        <dbReference type="ChEBI" id="CHEBI:456216"/>
        <dbReference type="EC" id="2.7.11.1"/>
    </reaction>
</comment>
<dbReference type="PROSITE" id="PS00108">
    <property type="entry name" value="PROTEIN_KINASE_ST"/>
    <property type="match status" value="1"/>
</dbReference>
<protein>
    <recommendedName>
        <fullName evidence="3">non-specific serine/threonine protein kinase</fullName>
        <ecNumber evidence="3">2.7.11.1</ecNumber>
    </recommendedName>
</protein>
<name>A0A6A2X0Z8_HIBSY</name>